<feature type="compositionally biased region" description="Pro residues" evidence="1">
    <location>
        <begin position="326"/>
        <end position="337"/>
    </location>
</feature>
<feature type="region of interest" description="Disordered" evidence="1">
    <location>
        <begin position="396"/>
        <end position="549"/>
    </location>
</feature>
<accession>A0A813G6J0</accession>
<feature type="compositionally biased region" description="Polar residues" evidence="1">
    <location>
        <begin position="538"/>
        <end position="549"/>
    </location>
</feature>
<gene>
    <name evidence="2" type="ORF">PGLA1383_LOCUS39997</name>
</gene>
<feature type="region of interest" description="Disordered" evidence="1">
    <location>
        <begin position="94"/>
        <end position="125"/>
    </location>
</feature>
<evidence type="ECO:0000313" key="2">
    <source>
        <dbReference type="EMBL" id="CAE8622562.1"/>
    </source>
</evidence>
<feature type="compositionally biased region" description="Low complexity" evidence="1">
    <location>
        <begin position="346"/>
        <end position="363"/>
    </location>
</feature>
<feature type="compositionally biased region" description="Basic and acidic residues" evidence="1">
    <location>
        <begin position="419"/>
        <end position="428"/>
    </location>
</feature>
<feature type="non-terminal residue" evidence="2">
    <location>
        <position position="1"/>
    </location>
</feature>
<dbReference type="AlphaFoldDB" id="A0A813G6J0"/>
<sequence>MLLFLFLFLFFVLVFQFGGILPLGKRAMWLREDAHTLRHPDDMSSVSAATFAPSSAVGANPWLQPQASPEYLGRLPPGKLLQGGSQARQPALITTRGSPTDSAVPPRGFPETQFEGGMSPNQGPSIPRLQLGTAAAVETMKQRSTYDAAYEAAYAPQSWKAESEIDRIIRDRLEGQHTDRAHMGNRMKGLAENHLSFAGQLQDAVYSGGWALLEGLQYGGSVLLGRVPTVEPTAACKRVAKAIPVIIFEGDTDDEEEAGAAPMTHYREPGDEFADLIAQPIAASLEPVPGRVRREDMPAFTPVGGHQASDGSYFPADQYDSHYAPPVRPSPEAPKAPPAAERLADSSRLPAASAAAEPAARAAMQRPSDAKSAFVGPSSGMTSSAAGSLGAFMSRGAAPPAAAAPRPPAQEVPAPAEAPGREAPEKRPPTTTSVAYSDPAPQPAGPPPADAAPRQPAPIRPSGGASKSVFAASSGMTSSAASSLAGFMGGGARSRPAPSAASEAPPAAVEPAAAPPTVSEVEPPASRESPTKRPPAVSGQSKSVLGNSS</sequence>
<dbReference type="OMA" id="PMTHYRE"/>
<feature type="region of interest" description="Disordered" evidence="1">
    <location>
        <begin position="289"/>
        <end position="384"/>
    </location>
</feature>
<organism evidence="2 3">
    <name type="scientific">Polarella glacialis</name>
    <name type="common">Dinoflagellate</name>
    <dbReference type="NCBI Taxonomy" id="89957"/>
    <lineage>
        <taxon>Eukaryota</taxon>
        <taxon>Sar</taxon>
        <taxon>Alveolata</taxon>
        <taxon>Dinophyceae</taxon>
        <taxon>Suessiales</taxon>
        <taxon>Suessiaceae</taxon>
        <taxon>Polarella</taxon>
    </lineage>
</organism>
<dbReference type="Proteomes" id="UP000654075">
    <property type="component" value="Unassembled WGS sequence"/>
</dbReference>
<evidence type="ECO:0000256" key="1">
    <source>
        <dbReference type="SAM" id="MobiDB-lite"/>
    </source>
</evidence>
<evidence type="ECO:0000313" key="3">
    <source>
        <dbReference type="Proteomes" id="UP000654075"/>
    </source>
</evidence>
<feature type="compositionally biased region" description="Pro residues" evidence="1">
    <location>
        <begin position="440"/>
        <end position="459"/>
    </location>
</feature>
<comment type="caution">
    <text evidence="2">The sequence shown here is derived from an EMBL/GenBank/DDBJ whole genome shotgun (WGS) entry which is preliminary data.</text>
</comment>
<reference evidence="2" key="1">
    <citation type="submission" date="2021-02" db="EMBL/GenBank/DDBJ databases">
        <authorList>
            <person name="Dougan E. K."/>
            <person name="Rhodes N."/>
            <person name="Thang M."/>
            <person name="Chan C."/>
        </authorList>
    </citation>
    <scope>NUCLEOTIDE SEQUENCE</scope>
</reference>
<name>A0A813G6J0_POLGL</name>
<feature type="compositionally biased region" description="Low complexity" evidence="1">
    <location>
        <begin position="471"/>
        <end position="485"/>
    </location>
</feature>
<keyword evidence="3" id="KW-1185">Reference proteome</keyword>
<protein>
    <submittedName>
        <fullName evidence="2">Uncharacterized protein</fullName>
    </submittedName>
</protein>
<dbReference type="EMBL" id="CAJNNV010027995">
    <property type="protein sequence ID" value="CAE8622562.1"/>
    <property type="molecule type" value="Genomic_DNA"/>
</dbReference>
<proteinExistence type="predicted"/>
<feature type="compositionally biased region" description="Low complexity" evidence="1">
    <location>
        <begin position="496"/>
        <end position="526"/>
    </location>
</feature>